<evidence type="ECO:0000256" key="6">
    <source>
        <dbReference type="ARBA" id="ARBA00023136"/>
    </source>
</evidence>
<dbReference type="Pfam" id="PF01790">
    <property type="entry name" value="LGT"/>
    <property type="match status" value="1"/>
</dbReference>
<evidence type="ECO:0000256" key="1">
    <source>
        <dbReference type="ARBA" id="ARBA00007150"/>
    </source>
</evidence>
<dbReference type="GO" id="GO:0008961">
    <property type="term" value="F:phosphatidylglycerol-prolipoprotein diacylglyceryl transferase activity"/>
    <property type="evidence" value="ECO:0007669"/>
    <property type="project" value="InterPro"/>
</dbReference>
<dbReference type="GO" id="GO:0005886">
    <property type="term" value="C:plasma membrane"/>
    <property type="evidence" value="ECO:0007669"/>
    <property type="project" value="InterPro"/>
</dbReference>
<feature type="transmembrane region" description="Helical" evidence="7">
    <location>
        <begin position="86"/>
        <end position="106"/>
    </location>
</feature>
<organism evidence="8 9">
    <name type="scientific">Candidatus Shapirobacteria bacterium CG08_land_8_20_14_0_20_39_18</name>
    <dbReference type="NCBI Taxonomy" id="1974883"/>
    <lineage>
        <taxon>Bacteria</taxon>
        <taxon>Candidatus Shapironibacteriota</taxon>
    </lineage>
</organism>
<keyword evidence="5 7" id="KW-1133">Transmembrane helix</keyword>
<reference evidence="9" key="1">
    <citation type="submission" date="2017-09" db="EMBL/GenBank/DDBJ databases">
        <title>Depth-based differentiation of microbial function through sediment-hosted aquifers and enrichment of novel symbionts in the deep terrestrial subsurface.</title>
        <authorList>
            <person name="Probst A.J."/>
            <person name="Ladd B."/>
            <person name="Jarett J.K."/>
            <person name="Geller-Mcgrath D.E."/>
            <person name="Sieber C.M.K."/>
            <person name="Emerson J.B."/>
            <person name="Anantharaman K."/>
            <person name="Thomas B.C."/>
            <person name="Malmstrom R."/>
            <person name="Stieglmeier M."/>
            <person name="Klingl A."/>
            <person name="Woyke T."/>
            <person name="Ryan C.M."/>
            <person name="Banfield J.F."/>
        </authorList>
    </citation>
    <scope>NUCLEOTIDE SEQUENCE [LARGE SCALE GENOMIC DNA]</scope>
</reference>
<dbReference type="PANTHER" id="PTHR30589:SF0">
    <property type="entry name" value="PHOSPHATIDYLGLYCEROL--PROLIPOPROTEIN DIACYLGLYCERYL TRANSFERASE"/>
    <property type="match status" value="1"/>
</dbReference>
<comment type="similarity">
    <text evidence="1">Belongs to the Lgt family.</text>
</comment>
<proteinExistence type="inferred from homology"/>
<feature type="transmembrane region" description="Helical" evidence="7">
    <location>
        <begin position="46"/>
        <end position="66"/>
    </location>
</feature>
<evidence type="ECO:0000313" key="9">
    <source>
        <dbReference type="Proteomes" id="UP000228996"/>
    </source>
</evidence>
<keyword evidence="6 7" id="KW-0472">Membrane</keyword>
<evidence type="ECO:0000256" key="7">
    <source>
        <dbReference type="SAM" id="Phobius"/>
    </source>
</evidence>
<evidence type="ECO:0000256" key="3">
    <source>
        <dbReference type="ARBA" id="ARBA00022679"/>
    </source>
</evidence>
<protein>
    <recommendedName>
        <fullName evidence="10">Prolipoprotein diacylglyceryl transferase</fullName>
    </recommendedName>
</protein>
<comment type="caution">
    <text evidence="8">The sequence shown here is derived from an EMBL/GenBank/DDBJ whole genome shotgun (WGS) entry which is preliminary data.</text>
</comment>
<dbReference type="GO" id="GO:0042158">
    <property type="term" value="P:lipoprotein biosynthetic process"/>
    <property type="evidence" value="ECO:0007669"/>
    <property type="project" value="InterPro"/>
</dbReference>
<accession>A0A2M6XEE7</accession>
<dbReference type="AlphaFoldDB" id="A0A2M6XEE7"/>
<dbReference type="InterPro" id="IPR001640">
    <property type="entry name" value="Lgt"/>
</dbReference>
<feature type="transmembrane region" description="Helical" evidence="7">
    <location>
        <begin position="118"/>
        <end position="139"/>
    </location>
</feature>
<dbReference type="EMBL" id="PEYO01000001">
    <property type="protein sequence ID" value="PIU04017.1"/>
    <property type="molecule type" value="Genomic_DNA"/>
</dbReference>
<keyword evidence="2" id="KW-1003">Cell membrane</keyword>
<feature type="transmembrane region" description="Helical" evidence="7">
    <location>
        <begin position="145"/>
        <end position="164"/>
    </location>
</feature>
<evidence type="ECO:0000256" key="5">
    <source>
        <dbReference type="ARBA" id="ARBA00022989"/>
    </source>
</evidence>
<gene>
    <name evidence="8" type="ORF">COT44_00020</name>
</gene>
<dbReference type="Proteomes" id="UP000228996">
    <property type="component" value="Unassembled WGS sequence"/>
</dbReference>
<sequence length="242" mass="28059">MSMLPYILEIDSLKISTFGFFAALAFFAASFLLWKQLRDDYSEEDILTFTIDLFLAGIIGARLLFVLENISYFGINFIHWFLWGKYPGFTLPGAILGAAAFCYYWAKKKNWDLWLTADKMVIVFFLVQAIGGIGLVLSTGNHFDLVRLIISFVFLPISVLLAKNYRKFLWYKSGKVGFVAGSSFGFYFLLLGLLEFLKTNSIYLDRILYFLFSLICFYLIYKRSERNWKEDLTNAKTKFISR</sequence>
<evidence type="ECO:0000313" key="8">
    <source>
        <dbReference type="EMBL" id="PIU04017.1"/>
    </source>
</evidence>
<evidence type="ECO:0000256" key="2">
    <source>
        <dbReference type="ARBA" id="ARBA00022475"/>
    </source>
</evidence>
<name>A0A2M6XEE7_9BACT</name>
<feature type="transmembrane region" description="Helical" evidence="7">
    <location>
        <begin position="203"/>
        <end position="221"/>
    </location>
</feature>
<keyword evidence="3" id="KW-0808">Transferase</keyword>
<keyword evidence="4 7" id="KW-0812">Transmembrane</keyword>
<feature type="transmembrane region" description="Helical" evidence="7">
    <location>
        <begin position="176"/>
        <end position="197"/>
    </location>
</feature>
<feature type="transmembrane region" description="Helical" evidence="7">
    <location>
        <begin position="15"/>
        <end position="34"/>
    </location>
</feature>
<dbReference type="PANTHER" id="PTHR30589">
    <property type="entry name" value="PROLIPOPROTEIN DIACYLGLYCERYL TRANSFERASE"/>
    <property type="match status" value="1"/>
</dbReference>
<evidence type="ECO:0008006" key="10">
    <source>
        <dbReference type="Google" id="ProtNLM"/>
    </source>
</evidence>
<evidence type="ECO:0000256" key="4">
    <source>
        <dbReference type="ARBA" id="ARBA00022692"/>
    </source>
</evidence>